<dbReference type="AlphaFoldDB" id="A0A645GZY8"/>
<name>A0A645GZY8_9ZZZZ</name>
<gene>
    <name evidence="1" type="ORF">SDC9_177067</name>
</gene>
<evidence type="ECO:0000313" key="1">
    <source>
        <dbReference type="EMBL" id="MPN29614.1"/>
    </source>
</evidence>
<reference evidence="1" key="1">
    <citation type="submission" date="2019-08" db="EMBL/GenBank/DDBJ databases">
        <authorList>
            <person name="Kucharzyk K."/>
            <person name="Murdoch R.W."/>
            <person name="Higgins S."/>
            <person name="Loffler F."/>
        </authorList>
    </citation>
    <scope>NUCLEOTIDE SEQUENCE</scope>
</reference>
<comment type="caution">
    <text evidence="1">The sequence shown here is derived from an EMBL/GenBank/DDBJ whole genome shotgun (WGS) entry which is preliminary data.</text>
</comment>
<proteinExistence type="predicted"/>
<dbReference type="EMBL" id="VSSQ01080391">
    <property type="protein sequence ID" value="MPN29614.1"/>
    <property type="molecule type" value="Genomic_DNA"/>
</dbReference>
<protein>
    <submittedName>
        <fullName evidence="1">Uncharacterized protein</fullName>
    </submittedName>
</protein>
<organism evidence="1">
    <name type="scientific">bioreactor metagenome</name>
    <dbReference type="NCBI Taxonomy" id="1076179"/>
    <lineage>
        <taxon>unclassified sequences</taxon>
        <taxon>metagenomes</taxon>
        <taxon>ecological metagenomes</taxon>
    </lineage>
</organism>
<accession>A0A645GZY8</accession>
<sequence>MPDFLGAVHIRFFPELSSRMGVDRFVDLKILGDIADVIPGFVIADDLQEKVRVITREFFPGHGIANAAIVSGQGGGEIALKVGHPFCQVMGTHFYVHIRAGEILIDIIARPVHFGGDLCADGWDDLHQAAGTLAGNDICFKKALLANNAEQEQWVNVVFHCRGDDQLTVVDAKADVIEVSGRITEEGGLPHANEVQYLASTQNGRLV</sequence>